<proteinExistence type="predicted"/>
<reference evidence="2 3" key="1">
    <citation type="submission" date="2023-10" db="EMBL/GenBank/DDBJ databases">
        <title>Chromosome-scale genome assembly provides insights into flower coloration mechanisms of Canna indica.</title>
        <authorList>
            <person name="Li C."/>
        </authorList>
    </citation>
    <scope>NUCLEOTIDE SEQUENCE [LARGE SCALE GENOMIC DNA]</scope>
    <source>
        <tissue evidence="2">Flower</tissue>
    </source>
</reference>
<keyword evidence="3" id="KW-1185">Reference proteome</keyword>
<evidence type="ECO:0000256" key="1">
    <source>
        <dbReference type="SAM" id="MobiDB-lite"/>
    </source>
</evidence>
<accession>A0AAQ3L500</accession>
<evidence type="ECO:0000313" key="2">
    <source>
        <dbReference type="EMBL" id="WOL20718.1"/>
    </source>
</evidence>
<dbReference type="EMBL" id="CP136898">
    <property type="protein sequence ID" value="WOL20718.1"/>
    <property type="molecule type" value="Genomic_DNA"/>
</dbReference>
<dbReference type="AlphaFoldDB" id="A0AAQ3L500"/>
<dbReference type="Proteomes" id="UP001327560">
    <property type="component" value="Chromosome 9"/>
</dbReference>
<organism evidence="2 3">
    <name type="scientific">Canna indica</name>
    <name type="common">Indian-shot</name>
    <dbReference type="NCBI Taxonomy" id="4628"/>
    <lineage>
        <taxon>Eukaryota</taxon>
        <taxon>Viridiplantae</taxon>
        <taxon>Streptophyta</taxon>
        <taxon>Embryophyta</taxon>
        <taxon>Tracheophyta</taxon>
        <taxon>Spermatophyta</taxon>
        <taxon>Magnoliopsida</taxon>
        <taxon>Liliopsida</taxon>
        <taxon>Zingiberales</taxon>
        <taxon>Cannaceae</taxon>
        <taxon>Canna</taxon>
    </lineage>
</organism>
<evidence type="ECO:0000313" key="3">
    <source>
        <dbReference type="Proteomes" id="UP001327560"/>
    </source>
</evidence>
<name>A0AAQ3L500_9LILI</name>
<feature type="region of interest" description="Disordered" evidence="1">
    <location>
        <begin position="1"/>
        <end position="22"/>
    </location>
</feature>
<gene>
    <name evidence="2" type="ORF">Cni_G29524</name>
</gene>
<protein>
    <submittedName>
        <fullName evidence="2">Uncharacterized protein</fullName>
    </submittedName>
</protein>
<sequence>MADDEDDNGGPEPRDRKPVPANLLSPSCVHYLVHGGLFVCDDYIVPSLPNQPTPNKAAHSIAFPGVHELGHRTRRANADAKTTTSTEFLPSFNNPTTILENVPSRLKVVLVKDAGGIVDMNTKSY</sequence>